<dbReference type="EMBL" id="CP069104">
    <property type="protein sequence ID" value="QSS54228.1"/>
    <property type="molecule type" value="Genomic_DNA"/>
</dbReference>
<organism evidence="1 2">
    <name type="scientific">Ajellomyces capsulatus (strain H88)</name>
    <name type="common">Darling's disease fungus</name>
    <name type="synonym">Histoplasma capsulatum</name>
    <dbReference type="NCBI Taxonomy" id="544711"/>
    <lineage>
        <taxon>Eukaryota</taxon>
        <taxon>Fungi</taxon>
        <taxon>Dikarya</taxon>
        <taxon>Ascomycota</taxon>
        <taxon>Pezizomycotina</taxon>
        <taxon>Eurotiomycetes</taxon>
        <taxon>Eurotiomycetidae</taxon>
        <taxon>Onygenales</taxon>
        <taxon>Ajellomycetaceae</taxon>
        <taxon>Histoplasma</taxon>
    </lineage>
</organism>
<reference evidence="1" key="1">
    <citation type="submission" date="2021-01" db="EMBL/GenBank/DDBJ databases">
        <title>Chromosome-level genome assembly of a human fungal pathogen reveals clustering of transcriptionally co-regulated genes.</title>
        <authorList>
            <person name="Voorhies M."/>
            <person name="Cohen S."/>
            <person name="Shea T.P."/>
            <person name="Petrus S."/>
            <person name="Munoz J.F."/>
            <person name="Poplawski S."/>
            <person name="Goldman W.E."/>
            <person name="Michael T."/>
            <person name="Cuomo C.A."/>
            <person name="Sil A."/>
            <person name="Beyhan S."/>
        </authorList>
    </citation>
    <scope>NUCLEOTIDE SEQUENCE</scope>
    <source>
        <strain evidence="1">H88</strain>
    </source>
</reference>
<dbReference type="AlphaFoldDB" id="A0A8A1LIM6"/>
<proteinExistence type="predicted"/>
<evidence type="ECO:0000313" key="2">
    <source>
        <dbReference type="Proteomes" id="UP000663419"/>
    </source>
</evidence>
<accession>A0A8A1LIM6</accession>
<sequence length="72" mass="7958">MSRGPKRYLYFQVGFTWGGRAVDDFLEYTRYQKSQCNYNTAVLDLSGCGEGNSGGTASRSRRSCIGTSCKVV</sequence>
<dbReference type="VEuPathDB" id="FungiDB:I7I53_01719"/>
<dbReference type="Proteomes" id="UP000663419">
    <property type="component" value="Chromosome 3"/>
</dbReference>
<protein>
    <submittedName>
        <fullName evidence="1">Uncharacterized protein</fullName>
    </submittedName>
</protein>
<gene>
    <name evidence="1" type="ORF">I7I53_01719</name>
</gene>
<evidence type="ECO:0000313" key="1">
    <source>
        <dbReference type="EMBL" id="QSS54228.1"/>
    </source>
</evidence>
<name>A0A8A1LIM6_AJEC8</name>